<reference evidence="6 7" key="1">
    <citation type="journal article" date="2012" name="Extremophiles">
        <title>Thermotomaculum hydrothermale gen. nov., sp. nov., a novel heterotrophic thermophile within the phylum Acidobacteria from a deep-sea hydrothermal vent chimney in the Southern Okinawa Trough.</title>
        <authorList>
            <person name="Izumi H."/>
            <person name="Nunoura T."/>
            <person name="Miyazaki M."/>
            <person name="Mino S."/>
            <person name="Toki T."/>
            <person name="Takai K."/>
            <person name="Sako Y."/>
            <person name="Sawabe T."/>
            <person name="Nakagawa S."/>
        </authorList>
    </citation>
    <scope>NUCLEOTIDE SEQUENCE [LARGE SCALE GENOMIC DNA]</scope>
    <source>
        <strain evidence="6 7">AC55</strain>
    </source>
</reference>
<name>A0A7R6PGL5_9BACT</name>
<dbReference type="EC" id="6.2.1.3" evidence="6"/>
<comment type="catalytic activity">
    <reaction evidence="4">
        <text>a long-chain fatty acid + ATP + CoA = a long-chain fatty acyl-CoA + AMP + diphosphate</text>
        <dbReference type="Rhea" id="RHEA:15421"/>
        <dbReference type="ChEBI" id="CHEBI:30616"/>
        <dbReference type="ChEBI" id="CHEBI:33019"/>
        <dbReference type="ChEBI" id="CHEBI:57287"/>
        <dbReference type="ChEBI" id="CHEBI:57560"/>
        <dbReference type="ChEBI" id="CHEBI:83139"/>
        <dbReference type="ChEBI" id="CHEBI:456215"/>
        <dbReference type="EC" id="6.2.1.3"/>
    </reaction>
    <physiologicalReaction direction="left-to-right" evidence="4">
        <dbReference type="Rhea" id="RHEA:15422"/>
    </physiologicalReaction>
</comment>
<dbReference type="KEGG" id="thyd:TTHT_1911"/>
<dbReference type="AlphaFoldDB" id="A0A7R6PGL5"/>
<dbReference type="Gene3D" id="3.40.50.12780">
    <property type="entry name" value="N-terminal domain of ligase-like"/>
    <property type="match status" value="1"/>
</dbReference>
<dbReference type="GO" id="GO:0004467">
    <property type="term" value="F:long-chain fatty acid-CoA ligase activity"/>
    <property type="evidence" value="ECO:0007669"/>
    <property type="project" value="UniProtKB-EC"/>
</dbReference>
<dbReference type="Proteomes" id="UP000595564">
    <property type="component" value="Chromosome"/>
</dbReference>
<dbReference type="PROSITE" id="PS00455">
    <property type="entry name" value="AMP_BINDING"/>
    <property type="match status" value="1"/>
</dbReference>
<dbReference type="InterPro" id="IPR045851">
    <property type="entry name" value="AMP-bd_C_sf"/>
</dbReference>
<dbReference type="InterPro" id="IPR000873">
    <property type="entry name" value="AMP-dep_synth/lig_dom"/>
</dbReference>
<dbReference type="PANTHER" id="PTHR43272:SF32">
    <property type="entry name" value="AMP-DEPENDENT SYNTHETASE_LIGASE DOMAIN-CONTAINING PROTEIN"/>
    <property type="match status" value="1"/>
</dbReference>
<dbReference type="GO" id="GO:0016020">
    <property type="term" value="C:membrane"/>
    <property type="evidence" value="ECO:0007669"/>
    <property type="project" value="TreeGrafter"/>
</dbReference>
<protein>
    <submittedName>
        <fullName evidence="6">Long-chain acyl-CoA synthetase</fullName>
        <ecNumber evidence="6">6.2.1.3</ecNumber>
    </submittedName>
</protein>
<evidence type="ECO:0000313" key="7">
    <source>
        <dbReference type="Proteomes" id="UP000595564"/>
    </source>
</evidence>
<keyword evidence="3" id="KW-0443">Lipid metabolism</keyword>
<dbReference type="SUPFAM" id="SSF56801">
    <property type="entry name" value="Acetyl-CoA synthetase-like"/>
    <property type="match status" value="1"/>
</dbReference>
<dbReference type="CDD" id="cd05907">
    <property type="entry name" value="VL_LC_FACS_like"/>
    <property type="match status" value="1"/>
</dbReference>
<gene>
    <name evidence="6" type="ORF">TTHT_1911</name>
</gene>
<evidence type="ECO:0000256" key="4">
    <source>
        <dbReference type="ARBA" id="ARBA00024484"/>
    </source>
</evidence>
<dbReference type="Pfam" id="PF00501">
    <property type="entry name" value="AMP-binding"/>
    <property type="match status" value="1"/>
</dbReference>
<accession>A0A7R6PGL5</accession>
<proteinExistence type="predicted"/>
<evidence type="ECO:0000256" key="2">
    <source>
        <dbReference type="ARBA" id="ARBA00022832"/>
    </source>
</evidence>
<evidence type="ECO:0000256" key="1">
    <source>
        <dbReference type="ARBA" id="ARBA00022598"/>
    </source>
</evidence>
<evidence type="ECO:0000259" key="5">
    <source>
        <dbReference type="Pfam" id="PF00501"/>
    </source>
</evidence>
<keyword evidence="2" id="KW-0276">Fatty acid metabolism</keyword>
<keyword evidence="1 6" id="KW-0436">Ligase</keyword>
<dbReference type="PANTHER" id="PTHR43272">
    <property type="entry name" value="LONG-CHAIN-FATTY-ACID--COA LIGASE"/>
    <property type="match status" value="1"/>
</dbReference>
<evidence type="ECO:0000256" key="3">
    <source>
        <dbReference type="ARBA" id="ARBA00023098"/>
    </source>
</evidence>
<dbReference type="Gene3D" id="3.30.300.30">
    <property type="match status" value="1"/>
</dbReference>
<dbReference type="InterPro" id="IPR042099">
    <property type="entry name" value="ANL_N_sf"/>
</dbReference>
<sequence>MEIKTICHLFFDLVDNHPEHVMFKYKKDGVYVGLKCKEVREKVENLANGLISLGVKPDSKVAIISHNRLEWVLADLGIVTSGGVTASIYPTLLGHQAAYIINDSDAEWIFVENMLQYEKIESVWKDCPNLKYIIVMDNTKVDKENVMTFDELIEKGKEYKAKNSEEYKKRWQSRKPEDLLTLIYTSGTTGDPKGVMLTHNNLVSNVVDSTKHVLGERIKPGKLTALSFLPLSHSLERMAGYYLMLYNGATIAFAESIDTVAQNMLEVKPTCMVSVPRLYEKIYAKVLDSALSGGGLKKKIFLWAKNVGSQIVDLRVRGKKPSGMLKFKYNLAKKLVFSKLKEKTGGRLWFFISGGAPLGKEIAEFFLAADLIILEGYGLTETSPVISVNTFDKIKPGTVGLPIPNVQVKIAEDGEILCKGPNVMKGYYKRPEDTKEAIDEDGWFHTGDIGMIDEDGFLVITDRKKEIIVTSGGKNVAPQPIENALKASKYITQAVLIGDKRKYISALIVPDFDVLEKWAKQNAVDFTSREDLIEKQLVKDLIQKEVDKVNQDLARYEQIKKFALLPQELTQDGGELTPTLKVKRRVINEKYKDIIDSLYAE</sequence>
<evidence type="ECO:0000313" key="6">
    <source>
        <dbReference type="EMBL" id="BBB33364.1"/>
    </source>
</evidence>
<feature type="domain" description="AMP-dependent synthetase/ligase" evidence="5">
    <location>
        <begin position="14"/>
        <end position="428"/>
    </location>
</feature>
<dbReference type="InterPro" id="IPR020845">
    <property type="entry name" value="AMP-binding_CS"/>
</dbReference>
<dbReference type="Pfam" id="PF23562">
    <property type="entry name" value="AMP-binding_C_3"/>
    <property type="match status" value="1"/>
</dbReference>
<organism evidence="6 7">
    <name type="scientific">Thermotomaculum hydrothermale</name>
    <dbReference type="NCBI Taxonomy" id="981385"/>
    <lineage>
        <taxon>Bacteria</taxon>
        <taxon>Pseudomonadati</taxon>
        <taxon>Acidobacteriota</taxon>
        <taxon>Holophagae</taxon>
        <taxon>Thermotomaculales</taxon>
        <taxon>Thermotomaculaceae</taxon>
        <taxon>Thermotomaculum</taxon>
    </lineage>
</organism>
<keyword evidence="7" id="KW-1185">Reference proteome</keyword>
<dbReference type="RefSeq" id="WP_201327671.1">
    <property type="nucleotide sequence ID" value="NZ_AP017470.1"/>
</dbReference>
<dbReference type="EMBL" id="AP017470">
    <property type="protein sequence ID" value="BBB33364.1"/>
    <property type="molecule type" value="Genomic_DNA"/>
</dbReference>